<dbReference type="AlphaFoldDB" id="A0A916X6J0"/>
<organism evidence="8 9">
    <name type="scientific">Novosphingobium endophyticum</name>
    <dbReference type="NCBI Taxonomy" id="1955250"/>
    <lineage>
        <taxon>Bacteria</taxon>
        <taxon>Pseudomonadati</taxon>
        <taxon>Pseudomonadota</taxon>
        <taxon>Alphaproteobacteria</taxon>
        <taxon>Sphingomonadales</taxon>
        <taxon>Sphingomonadaceae</taxon>
        <taxon>Novosphingobium</taxon>
    </lineage>
</organism>
<feature type="domain" description="Glucose-methanol-choline oxidoreductase C-terminal" evidence="7">
    <location>
        <begin position="425"/>
        <end position="544"/>
    </location>
</feature>
<dbReference type="SUPFAM" id="SSF51905">
    <property type="entry name" value="FAD/NAD(P)-binding domain"/>
    <property type="match status" value="1"/>
</dbReference>
<accession>A0A916X6J0</accession>
<dbReference type="Gene3D" id="3.50.50.60">
    <property type="entry name" value="FAD/NAD(P)-binding domain"/>
    <property type="match status" value="2"/>
</dbReference>
<dbReference type="RefSeq" id="WP_188773279.1">
    <property type="nucleotide sequence ID" value="NZ_BMHK01000069.1"/>
</dbReference>
<evidence type="ECO:0000256" key="5">
    <source>
        <dbReference type="ARBA" id="ARBA00023002"/>
    </source>
</evidence>
<sequence length="561" mass="61102">MFDAIVIGSGMSGGMAAKELCERGLKTLVIERGRKLEHGASYTDWMQPWDLPNAGLIPQDELKQDYPIQSKCYAVNSATKHYWVKDSEHPYTTPEDKSFAWIRGYHLGGRSLMWGRQSYRLSPMDFEANAKDGYGTDWPIRYEELAPWYDQVEKFIGVAGSKEGLAQLPDGEFLPPFALNDGELLLKQAVEETFPGRKVIPGRVANLSKAQPHHEELGRTSCQNRSLCERGCSYGAYHSSLSSSLPAAERTGNLTIVTDAIVHSIAHDPTTGKATGVRVIDANTKEGRTYEAKVIFGCASTIGTAQILLNSRSEAFPNGLANSSDMVGRNLIDHLYGLSVAGILLKGPNTYYHGRRPTGVYIPRFRNVTEPGEFLRGYGFQGSATRVGWRSAALAMPGIGAELKQRVRKLGPWMIVVSGFGEMLPNPENRVTLNAGDTDQWGIPTVHISCTHGENDRKMAKQIIADGKAMVEAAGGMVMAAAEEPGEPGLGIHEMGTARMGKDPKASVLNKYNQAHDVPNLFITDGSAMASSGCQNPSLTYMALSARAAHHAVEFLKEGKV</sequence>
<comment type="caution">
    <text evidence="8">The sequence shown here is derived from an EMBL/GenBank/DDBJ whole genome shotgun (WGS) entry which is preliminary data.</text>
</comment>
<feature type="domain" description="Glucose-methanol-choline oxidoreductase N-terminal" evidence="6">
    <location>
        <begin position="4"/>
        <end position="335"/>
    </location>
</feature>
<dbReference type="Proteomes" id="UP000608154">
    <property type="component" value="Unassembled WGS sequence"/>
</dbReference>
<dbReference type="GO" id="GO:0050660">
    <property type="term" value="F:flavin adenine dinucleotide binding"/>
    <property type="evidence" value="ECO:0007669"/>
    <property type="project" value="InterPro"/>
</dbReference>
<dbReference type="SUPFAM" id="SSF54373">
    <property type="entry name" value="FAD-linked reductases, C-terminal domain"/>
    <property type="match status" value="1"/>
</dbReference>
<keyword evidence="3" id="KW-0285">Flavoprotein</keyword>
<evidence type="ECO:0000256" key="3">
    <source>
        <dbReference type="ARBA" id="ARBA00022630"/>
    </source>
</evidence>
<dbReference type="InterPro" id="IPR036188">
    <property type="entry name" value="FAD/NAD-bd_sf"/>
</dbReference>
<dbReference type="GO" id="GO:0016614">
    <property type="term" value="F:oxidoreductase activity, acting on CH-OH group of donors"/>
    <property type="evidence" value="ECO:0007669"/>
    <property type="project" value="InterPro"/>
</dbReference>
<dbReference type="PANTHER" id="PTHR42784:SF1">
    <property type="entry name" value="PYRANOSE 2-OXIDASE"/>
    <property type="match status" value="1"/>
</dbReference>
<reference evidence="8" key="1">
    <citation type="journal article" date="2014" name="Int. J. Syst. Evol. Microbiol.">
        <title>Complete genome sequence of Corynebacterium casei LMG S-19264T (=DSM 44701T), isolated from a smear-ripened cheese.</title>
        <authorList>
            <consortium name="US DOE Joint Genome Institute (JGI-PGF)"/>
            <person name="Walter F."/>
            <person name="Albersmeier A."/>
            <person name="Kalinowski J."/>
            <person name="Ruckert C."/>
        </authorList>
    </citation>
    <scope>NUCLEOTIDE SEQUENCE</scope>
    <source>
        <strain evidence="8">CGMCC 1.15095</strain>
    </source>
</reference>
<comment type="similarity">
    <text evidence="2">Belongs to the GMC oxidoreductase family.</text>
</comment>
<gene>
    <name evidence="8" type="ORF">GCM10011494_39550</name>
</gene>
<keyword evidence="4" id="KW-0274">FAD</keyword>
<dbReference type="InterPro" id="IPR051473">
    <property type="entry name" value="P2Ox-like"/>
</dbReference>
<dbReference type="InterPro" id="IPR007867">
    <property type="entry name" value="GMC_OxRtase_C"/>
</dbReference>
<evidence type="ECO:0000259" key="6">
    <source>
        <dbReference type="Pfam" id="PF00732"/>
    </source>
</evidence>
<dbReference type="PANTHER" id="PTHR42784">
    <property type="entry name" value="PYRANOSE 2-OXIDASE"/>
    <property type="match status" value="1"/>
</dbReference>
<proteinExistence type="inferred from homology"/>
<name>A0A916X6J0_9SPHN</name>
<evidence type="ECO:0000313" key="8">
    <source>
        <dbReference type="EMBL" id="GGC16744.1"/>
    </source>
</evidence>
<comment type="cofactor">
    <cofactor evidence="1">
        <name>FAD</name>
        <dbReference type="ChEBI" id="CHEBI:57692"/>
    </cofactor>
</comment>
<reference evidence="8" key="2">
    <citation type="submission" date="2020-09" db="EMBL/GenBank/DDBJ databases">
        <authorList>
            <person name="Sun Q."/>
            <person name="Zhou Y."/>
        </authorList>
    </citation>
    <scope>NUCLEOTIDE SEQUENCE</scope>
    <source>
        <strain evidence="8">CGMCC 1.15095</strain>
    </source>
</reference>
<evidence type="ECO:0000256" key="2">
    <source>
        <dbReference type="ARBA" id="ARBA00010790"/>
    </source>
</evidence>
<dbReference type="InterPro" id="IPR000172">
    <property type="entry name" value="GMC_OxRdtase_N"/>
</dbReference>
<dbReference type="EMBL" id="BMHK01000069">
    <property type="protein sequence ID" value="GGC16744.1"/>
    <property type="molecule type" value="Genomic_DNA"/>
</dbReference>
<evidence type="ECO:0000256" key="4">
    <source>
        <dbReference type="ARBA" id="ARBA00022827"/>
    </source>
</evidence>
<evidence type="ECO:0000259" key="7">
    <source>
        <dbReference type="Pfam" id="PF05199"/>
    </source>
</evidence>
<dbReference type="Pfam" id="PF05199">
    <property type="entry name" value="GMC_oxred_C"/>
    <property type="match status" value="1"/>
</dbReference>
<evidence type="ECO:0000313" key="9">
    <source>
        <dbReference type="Proteomes" id="UP000608154"/>
    </source>
</evidence>
<dbReference type="Pfam" id="PF00732">
    <property type="entry name" value="GMC_oxred_N"/>
    <property type="match status" value="1"/>
</dbReference>
<protein>
    <submittedName>
        <fullName evidence="8">GMC family oxidoreductase</fullName>
    </submittedName>
</protein>
<keyword evidence="5" id="KW-0560">Oxidoreductase</keyword>
<evidence type="ECO:0000256" key="1">
    <source>
        <dbReference type="ARBA" id="ARBA00001974"/>
    </source>
</evidence>
<keyword evidence="9" id="KW-1185">Reference proteome</keyword>